<evidence type="ECO:0000256" key="8">
    <source>
        <dbReference type="ARBA" id="ARBA00022833"/>
    </source>
</evidence>
<comment type="subcellular location">
    <subcellularLocation>
        <location evidence="2">Cytoplasm</location>
    </subcellularLocation>
    <subcellularLocation>
        <location evidence="1">Nucleus</location>
    </subcellularLocation>
</comment>
<feature type="domain" description="RRM" evidence="16">
    <location>
        <begin position="223"/>
        <end position="293"/>
    </location>
</feature>
<reference evidence="18" key="2">
    <citation type="submission" date="2025-08" db="UniProtKB">
        <authorList>
            <consortium name="Ensembl"/>
        </authorList>
    </citation>
    <scope>IDENTIFICATION</scope>
</reference>
<evidence type="ECO:0000256" key="3">
    <source>
        <dbReference type="ARBA" id="ARBA00022490"/>
    </source>
</evidence>
<dbReference type="AlphaFoldDB" id="A0AAY4BSI6"/>
<evidence type="ECO:0000256" key="12">
    <source>
        <dbReference type="ARBA" id="ARBA00075694"/>
    </source>
</evidence>
<feature type="region of interest" description="Disordered" evidence="15">
    <location>
        <begin position="471"/>
        <end position="543"/>
    </location>
</feature>
<dbReference type="GeneTree" id="ENSGT00940000164485"/>
<evidence type="ECO:0000256" key="10">
    <source>
        <dbReference type="ARBA" id="ARBA00023242"/>
    </source>
</evidence>
<evidence type="ECO:0000313" key="19">
    <source>
        <dbReference type="Proteomes" id="UP000694580"/>
    </source>
</evidence>
<evidence type="ECO:0000256" key="6">
    <source>
        <dbReference type="ARBA" id="ARBA00022737"/>
    </source>
</evidence>
<keyword evidence="3" id="KW-0963">Cytoplasm</keyword>
<dbReference type="PANTHER" id="PTHR48025:SF1">
    <property type="entry name" value="RRM DOMAIN-CONTAINING PROTEIN"/>
    <property type="match status" value="1"/>
</dbReference>
<dbReference type="GO" id="GO:0010467">
    <property type="term" value="P:gene expression"/>
    <property type="evidence" value="ECO:0007669"/>
    <property type="project" value="UniProtKB-ARBA"/>
</dbReference>
<keyword evidence="10" id="KW-0539">Nucleus</keyword>
<dbReference type="FunFam" id="3.30.70.330:FF:000085">
    <property type="entry name" value="RNA-binding protein 4 isoform X1"/>
    <property type="match status" value="2"/>
</dbReference>
<dbReference type="Gene3D" id="4.10.60.10">
    <property type="entry name" value="Zinc finger, CCHC-type"/>
    <property type="match status" value="1"/>
</dbReference>
<gene>
    <name evidence="18" type="primary">rbm4.1</name>
</gene>
<dbReference type="RefSeq" id="XP_028858544.1">
    <property type="nucleotide sequence ID" value="XM_029002711.1"/>
</dbReference>
<evidence type="ECO:0000256" key="9">
    <source>
        <dbReference type="ARBA" id="ARBA00022884"/>
    </source>
</evidence>
<keyword evidence="5" id="KW-0479">Metal-binding</keyword>
<reference evidence="18" key="3">
    <citation type="submission" date="2025-09" db="UniProtKB">
        <authorList>
            <consortium name="Ensembl"/>
        </authorList>
    </citation>
    <scope>IDENTIFICATION</scope>
</reference>
<evidence type="ECO:0000313" key="18">
    <source>
        <dbReference type="Ensembl" id="ENSDCDP00010023879.1"/>
    </source>
</evidence>
<keyword evidence="7 13" id="KW-0863">Zinc-finger</keyword>
<feature type="domain" description="RRM" evidence="16">
    <location>
        <begin position="147"/>
        <end position="217"/>
    </location>
</feature>
<dbReference type="PANTHER" id="PTHR48025">
    <property type="entry name" value="OS02G0815200 PROTEIN"/>
    <property type="match status" value="1"/>
</dbReference>
<evidence type="ECO:0000259" key="17">
    <source>
        <dbReference type="PROSITE" id="PS50158"/>
    </source>
</evidence>
<dbReference type="GO" id="GO:0005737">
    <property type="term" value="C:cytoplasm"/>
    <property type="evidence" value="ECO:0007669"/>
    <property type="project" value="UniProtKB-SubCell"/>
</dbReference>
<dbReference type="GO" id="GO:0098534">
    <property type="term" value="P:centriole assembly"/>
    <property type="evidence" value="ECO:0007669"/>
    <property type="project" value="UniProtKB-ARBA"/>
</dbReference>
<feature type="compositionally biased region" description="Basic and acidic residues" evidence="15">
    <location>
        <begin position="524"/>
        <end position="543"/>
    </location>
</feature>
<dbReference type="PROSITE" id="PS50158">
    <property type="entry name" value="ZF_CCHC"/>
    <property type="match status" value="1"/>
</dbReference>
<dbReference type="SMART" id="SM00343">
    <property type="entry name" value="ZnF_C2HC"/>
    <property type="match status" value="1"/>
</dbReference>
<evidence type="ECO:0000256" key="4">
    <source>
        <dbReference type="ARBA" id="ARBA00022553"/>
    </source>
</evidence>
<sequence length="574" mass="63387">MVKIFVGNLSQSTTTDELRSLFSQYGKISECDIVKNYGFVHMTEKEEAEEAIRNLNQHVLNGLPMNVEMSKGKPRGSTKLHVSNISSTCTNQELRSKFEEFGPVMECDIVKDYAFVHMEHEEDAMEAIRTLDNSAFQGKTNLASKMVKIFIGNLSLKTTTDELRALFSQYGKISECDIVKNFGFVHMDDKAEAEEAIRNLHHYELNGQPMNVEMSRGKPKASTKLHVGNIDSSCTNQELRAKFEEYGPVVECDIVKDYAFVHMERVEDAMEAIRGLDNTAFQGKLMSVKLSTSRLRTAPGMGERTGCYRCGQEGHWSKECPLDQNGSYRNGAMGPDGSDGFGSPRFSGGGRGRGFHRGFDGSDPGFAGNFGAPAHGFARGAGYAGGPGFGRGAGYENAMGYGVPPGYGMGAEHSMPRAFGTDAAFGSGAAGYGNTMPAYPTRRSSYDEPYNVVDFYEKYRARPYGTNYFEDRRAVPMPTPPPPPPPPPPSTTIMRDRMPSTSLDPYERRPQPPPPAGGVSTYFARDRSPIRRVPTEGEGFSYERSRLSPVSSVPRTTTFEMPRDPFADRARYAY</sequence>
<dbReference type="FunFam" id="3.30.70.330:FF:000058">
    <property type="entry name" value="RNA-binding motif protein 4"/>
    <property type="match status" value="1"/>
</dbReference>
<keyword evidence="6" id="KW-0677">Repeat</keyword>
<dbReference type="GO" id="GO:0003729">
    <property type="term" value="F:mRNA binding"/>
    <property type="evidence" value="ECO:0007669"/>
    <property type="project" value="TreeGrafter"/>
</dbReference>
<dbReference type="RefSeq" id="XP_028858465.1">
    <property type="nucleotide sequence ID" value="XM_029002632.1"/>
</dbReference>
<dbReference type="Pfam" id="PF00076">
    <property type="entry name" value="RRM_1"/>
    <property type="match status" value="4"/>
</dbReference>
<dbReference type="CDD" id="cd12343">
    <property type="entry name" value="RRM1_2_CoAA_like"/>
    <property type="match status" value="2"/>
</dbReference>
<evidence type="ECO:0000259" key="16">
    <source>
        <dbReference type="PROSITE" id="PS50102"/>
    </source>
</evidence>
<dbReference type="Ensembl" id="ENSDCDT00010029461.1">
    <property type="protein sequence ID" value="ENSDCDP00010023879.1"/>
    <property type="gene ID" value="ENSDCDG00010015087.1"/>
</dbReference>
<reference evidence="18 19" key="1">
    <citation type="submission" date="2020-06" db="EMBL/GenBank/DDBJ databases">
        <authorList>
            <consortium name="Wellcome Sanger Institute Data Sharing"/>
        </authorList>
    </citation>
    <scope>NUCLEOTIDE SEQUENCE [LARGE SCALE GENOMIC DNA]</scope>
</reference>
<proteinExistence type="predicted"/>
<evidence type="ECO:0000256" key="7">
    <source>
        <dbReference type="ARBA" id="ARBA00022771"/>
    </source>
</evidence>
<evidence type="ECO:0000256" key="15">
    <source>
        <dbReference type="SAM" id="MobiDB-lite"/>
    </source>
</evidence>
<feature type="compositionally biased region" description="Pro residues" evidence="15">
    <location>
        <begin position="477"/>
        <end position="490"/>
    </location>
</feature>
<feature type="domain" description="CCHC-type" evidence="17">
    <location>
        <begin position="307"/>
        <end position="321"/>
    </location>
</feature>
<dbReference type="GeneID" id="114803198"/>
<dbReference type="RefSeq" id="XP_028858708.1">
    <property type="nucleotide sequence ID" value="XM_029002875.1"/>
</dbReference>
<dbReference type="PROSITE" id="PS50102">
    <property type="entry name" value="RRM"/>
    <property type="match status" value="4"/>
</dbReference>
<dbReference type="InterPro" id="IPR001878">
    <property type="entry name" value="Znf_CCHC"/>
</dbReference>
<dbReference type="Gene3D" id="3.30.70.330">
    <property type="match status" value="4"/>
</dbReference>
<dbReference type="InterPro" id="IPR035979">
    <property type="entry name" value="RBD_domain_sf"/>
</dbReference>
<evidence type="ECO:0000256" key="11">
    <source>
        <dbReference type="ARBA" id="ARBA00067851"/>
    </source>
</evidence>
<dbReference type="FunFam" id="3.30.70.330:FF:000046">
    <property type="entry name" value="RNA-binding protein 14 isoform X1"/>
    <property type="match status" value="1"/>
</dbReference>
<accession>A0AAY4BSI6</accession>
<protein>
    <recommendedName>
        <fullName evidence="11">RNA-binding protein 14</fullName>
    </recommendedName>
    <alternativeName>
        <fullName evidence="12">RNA-binding motif protein 14</fullName>
    </alternativeName>
</protein>
<dbReference type="SMART" id="SM00360">
    <property type="entry name" value="RRM"/>
    <property type="match status" value="4"/>
</dbReference>
<keyword evidence="19" id="KW-1185">Reference proteome</keyword>
<feature type="domain" description="RRM" evidence="16">
    <location>
        <begin position="2"/>
        <end position="72"/>
    </location>
</feature>
<dbReference type="GO" id="GO:0005634">
    <property type="term" value="C:nucleus"/>
    <property type="evidence" value="ECO:0007669"/>
    <property type="project" value="UniProtKB-SubCell"/>
</dbReference>
<organism evidence="18 19">
    <name type="scientific">Denticeps clupeoides</name>
    <name type="common">denticle herring</name>
    <dbReference type="NCBI Taxonomy" id="299321"/>
    <lineage>
        <taxon>Eukaryota</taxon>
        <taxon>Metazoa</taxon>
        <taxon>Chordata</taxon>
        <taxon>Craniata</taxon>
        <taxon>Vertebrata</taxon>
        <taxon>Euteleostomi</taxon>
        <taxon>Actinopterygii</taxon>
        <taxon>Neopterygii</taxon>
        <taxon>Teleostei</taxon>
        <taxon>Clupei</taxon>
        <taxon>Clupeiformes</taxon>
        <taxon>Denticipitoidei</taxon>
        <taxon>Denticipitidae</taxon>
        <taxon>Denticeps</taxon>
    </lineage>
</organism>
<dbReference type="Proteomes" id="UP000694580">
    <property type="component" value="Chromosome 1"/>
</dbReference>
<evidence type="ECO:0000256" key="13">
    <source>
        <dbReference type="PROSITE-ProRule" id="PRU00047"/>
    </source>
</evidence>
<evidence type="ECO:0000256" key="14">
    <source>
        <dbReference type="PROSITE-ProRule" id="PRU00176"/>
    </source>
</evidence>
<evidence type="ECO:0000256" key="2">
    <source>
        <dbReference type="ARBA" id="ARBA00004496"/>
    </source>
</evidence>
<evidence type="ECO:0000256" key="5">
    <source>
        <dbReference type="ARBA" id="ARBA00022723"/>
    </source>
</evidence>
<name>A0AAY4BSI6_9TELE</name>
<dbReference type="SUPFAM" id="SSF54928">
    <property type="entry name" value="RNA-binding domain, RBD"/>
    <property type="match status" value="3"/>
</dbReference>
<dbReference type="InterPro" id="IPR000504">
    <property type="entry name" value="RRM_dom"/>
</dbReference>
<dbReference type="InterPro" id="IPR012677">
    <property type="entry name" value="Nucleotide-bd_a/b_plait_sf"/>
</dbReference>
<keyword evidence="8" id="KW-0862">Zinc</keyword>
<evidence type="ECO:0000256" key="1">
    <source>
        <dbReference type="ARBA" id="ARBA00004123"/>
    </source>
</evidence>
<dbReference type="CDD" id="cd12607">
    <property type="entry name" value="RRM2_RBM4"/>
    <property type="match status" value="1"/>
</dbReference>
<keyword evidence="9 14" id="KW-0694">RNA-binding</keyword>
<keyword evidence="4" id="KW-0597">Phosphoprotein</keyword>
<dbReference type="Pfam" id="PF00098">
    <property type="entry name" value="zf-CCHC"/>
    <property type="match status" value="1"/>
</dbReference>
<dbReference type="RefSeq" id="XP_028858631.1">
    <property type="nucleotide sequence ID" value="XM_029002798.1"/>
</dbReference>
<feature type="domain" description="RRM" evidence="16">
    <location>
        <begin position="78"/>
        <end position="139"/>
    </location>
</feature>
<dbReference type="InterPro" id="IPR034898">
    <property type="entry name" value="RBM4_RRM2"/>
</dbReference>
<dbReference type="InterPro" id="IPR050502">
    <property type="entry name" value="Euk_RNA-bind_prot"/>
</dbReference>
<dbReference type="GO" id="GO:0008270">
    <property type="term" value="F:zinc ion binding"/>
    <property type="evidence" value="ECO:0007669"/>
    <property type="project" value="UniProtKB-KW"/>
</dbReference>